<evidence type="ECO:0000313" key="18">
    <source>
        <dbReference type="Proteomes" id="UP000008711"/>
    </source>
</evidence>
<dbReference type="FunFam" id="1.20.120.350:FF:000017">
    <property type="entry name" value="potassium voltage-gated channel subfamily KQT member 1"/>
    <property type="match status" value="1"/>
</dbReference>
<dbReference type="Gene3D" id="1.20.120.350">
    <property type="entry name" value="Voltage-gated potassium channels. Chain C"/>
    <property type="match status" value="1"/>
</dbReference>
<reference evidence="17 18" key="1">
    <citation type="journal article" date="2007" name="Nature">
        <title>Evolution of genes and genomes on the Drosophila phylogeny.</title>
        <authorList>
            <consortium name="Drosophila 12 Genomes Consortium"/>
            <person name="Clark A.G."/>
            <person name="Eisen M.B."/>
            <person name="Smith D.R."/>
            <person name="Bergman C.M."/>
            <person name="Oliver B."/>
            <person name="Markow T.A."/>
            <person name="Kaufman T.C."/>
            <person name="Kellis M."/>
            <person name="Gelbart W."/>
            <person name="Iyer V.N."/>
            <person name="Pollard D.A."/>
            <person name="Sackton T.B."/>
            <person name="Larracuente A.M."/>
            <person name="Singh N.D."/>
            <person name="Abad J.P."/>
            <person name="Abt D.N."/>
            <person name="Adryan B."/>
            <person name="Aguade M."/>
            <person name="Akashi H."/>
            <person name="Anderson W.W."/>
            <person name="Aquadro C.F."/>
            <person name="Ardell D.H."/>
            <person name="Arguello R."/>
            <person name="Artieri C.G."/>
            <person name="Barbash D.A."/>
            <person name="Barker D."/>
            <person name="Barsanti P."/>
            <person name="Batterham P."/>
            <person name="Batzoglou S."/>
            <person name="Begun D."/>
            <person name="Bhutkar A."/>
            <person name="Blanco E."/>
            <person name="Bosak S.A."/>
            <person name="Bradley R.K."/>
            <person name="Brand A.D."/>
            <person name="Brent M.R."/>
            <person name="Brooks A.N."/>
            <person name="Brown R.H."/>
            <person name="Butlin R.K."/>
            <person name="Caggese C."/>
            <person name="Calvi B.R."/>
            <person name="Bernardo de Carvalho A."/>
            <person name="Caspi A."/>
            <person name="Castrezana S."/>
            <person name="Celniker S.E."/>
            <person name="Chang J.L."/>
            <person name="Chapple C."/>
            <person name="Chatterji S."/>
            <person name="Chinwalla A."/>
            <person name="Civetta A."/>
            <person name="Clifton S.W."/>
            <person name="Comeron J.M."/>
            <person name="Costello J.C."/>
            <person name="Coyne J.A."/>
            <person name="Daub J."/>
            <person name="David R.G."/>
            <person name="Delcher A.L."/>
            <person name="Delehaunty K."/>
            <person name="Do C.B."/>
            <person name="Ebling H."/>
            <person name="Edwards K."/>
            <person name="Eickbush T."/>
            <person name="Evans J.D."/>
            <person name="Filipski A."/>
            <person name="Findeiss S."/>
            <person name="Freyhult E."/>
            <person name="Fulton L."/>
            <person name="Fulton R."/>
            <person name="Garcia A.C."/>
            <person name="Gardiner A."/>
            <person name="Garfield D.A."/>
            <person name="Garvin B.E."/>
            <person name="Gibson G."/>
            <person name="Gilbert D."/>
            <person name="Gnerre S."/>
            <person name="Godfrey J."/>
            <person name="Good R."/>
            <person name="Gotea V."/>
            <person name="Gravely B."/>
            <person name="Greenberg A.J."/>
            <person name="Griffiths-Jones S."/>
            <person name="Gross S."/>
            <person name="Guigo R."/>
            <person name="Gustafson E.A."/>
            <person name="Haerty W."/>
            <person name="Hahn M.W."/>
            <person name="Halligan D.L."/>
            <person name="Halpern A.L."/>
            <person name="Halter G.M."/>
            <person name="Han M.V."/>
            <person name="Heger A."/>
            <person name="Hillier L."/>
            <person name="Hinrichs A.S."/>
            <person name="Holmes I."/>
            <person name="Hoskins R.A."/>
            <person name="Hubisz M.J."/>
            <person name="Hultmark D."/>
            <person name="Huntley M.A."/>
            <person name="Jaffe D.B."/>
            <person name="Jagadeeshan S."/>
            <person name="Jeck W.R."/>
            <person name="Johnson J."/>
            <person name="Jones C.D."/>
            <person name="Jordan W.C."/>
            <person name="Karpen G.H."/>
            <person name="Kataoka E."/>
            <person name="Keightley P.D."/>
            <person name="Kheradpour P."/>
            <person name="Kirkness E.F."/>
            <person name="Koerich L.B."/>
            <person name="Kristiansen K."/>
            <person name="Kudrna D."/>
            <person name="Kulathinal R.J."/>
            <person name="Kumar S."/>
            <person name="Kwok R."/>
            <person name="Lander E."/>
            <person name="Langley C.H."/>
            <person name="Lapoint R."/>
            <person name="Lazzaro B.P."/>
            <person name="Lee S.J."/>
            <person name="Levesque L."/>
            <person name="Li R."/>
            <person name="Lin C.F."/>
            <person name="Lin M.F."/>
            <person name="Lindblad-Toh K."/>
            <person name="Llopart A."/>
            <person name="Long M."/>
            <person name="Low L."/>
            <person name="Lozovsky E."/>
            <person name="Lu J."/>
            <person name="Luo M."/>
            <person name="Machado C.A."/>
            <person name="Makalowski W."/>
            <person name="Marzo M."/>
            <person name="Matsuda M."/>
            <person name="Matzkin L."/>
            <person name="McAllister B."/>
            <person name="McBride C.S."/>
            <person name="McKernan B."/>
            <person name="McKernan K."/>
            <person name="Mendez-Lago M."/>
            <person name="Minx P."/>
            <person name="Mollenhauer M.U."/>
            <person name="Montooth K."/>
            <person name="Mount S.M."/>
            <person name="Mu X."/>
            <person name="Myers E."/>
            <person name="Negre B."/>
            <person name="Newfeld S."/>
            <person name="Nielsen R."/>
            <person name="Noor M.A."/>
            <person name="O'Grady P."/>
            <person name="Pachter L."/>
            <person name="Papaceit M."/>
            <person name="Parisi M.J."/>
            <person name="Parisi M."/>
            <person name="Parts L."/>
            <person name="Pedersen J.S."/>
            <person name="Pesole G."/>
            <person name="Phillippy A.M."/>
            <person name="Ponting C.P."/>
            <person name="Pop M."/>
            <person name="Porcelli D."/>
            <person name="Powell J.R."/>
            <person name="Prohaska S."/>
            <person name="Pruitt K."/>
            <person name="Puig M."/>
            <person name="Quesneville H."/>
            <person name="Ram K.R."/>
            <person name="Rand D."/>
            <person name="Rasmussen M.D."/>
            <person name="Reed L.K."/>
            <person name="Reenan R."/>
            <person name="Reily A."/>
            <person name="Remington K.A."/>
            <person name="Rieger T.T."/>
            <person name="Ritchie M.G."/>
            <person name="Robin C."/>
            <person name="Rogers Y.H."/>
            <person name="Rohde C."/>
            <person name="Rozas J."/>
            <person name="Rubenfield M.J."/>
            <person name="Ruiz A."/>
            <person name="Russo S."/>
            <person name="Salzberg S.L."/>
            <person name="Sanchez-Gracia A."/>
            <person name="Saranga D.J."/>
            <person name="Sato H."/>
            <person name="Schaeffer S.W."/>
            <person name="Schatz M.C."/>
            <person name="Schlenke T."/>
            <person name="Schwartz R."/>
            <person name="Segarra C."/>
            <person name="Singh R.S."/>
            <person name="Sirot L."/>
            <person name="Sirota M."/>
            <person name="Sisneros N.B."/>
            <person name="Smith C.D."/>
            <person name="Smith T.F."/>
            <person name="Spieth J."/>
            <person name="Stage D.E."/>
            <person name="Stark A."/>
            <person name="Stephan W."/>
            <person name="Strausberg R.L."/>
            <person name="Strempel S."/>
            <person name="Sturgill D."/>
            <person name="Sutton G."/>
            <person name="Sutton G.G."/>
            <person name="Tao W."/>
            <person name="Teichmann S."/>
            <person name="Tobari Y.N."/>
            <person name="Tomimura Y."/>
            <person name="Tsolas J.M."/>
            <person name="Valente V.L."/>
            <person name="Venter E."/>
            <person name="Venter J.C."/>
            <person name="Vicario S."/>
            <person name="Vieira F.G."/>
            <person name="Vilella A.J."/>
            <person name="Villasante A."/>
            <person name="Walenz B."/>
            <person name="Wang J."/>
            <person name="Wasserman M."/>
            <person name="Watts T."/>
            <person name="Wilson D."/>
            <person name="Wilson R.K."/>
            <person name="Wing R.A."/>
            <person name="Wolfner M.F."/>
            <person name="Wong A."/>
            <person name="Wong G.K."/>
            <person name="Wu C.I."/>
            <person name="Wu G."/>
            <person name="Yamamoto D."/>
            <person name="Yang H.P."/>
            <person name="Yang S.P."/>
            <person name="Yorke J.A."/>
            <person name="Yoshida K."/>
            <person name="Zdobnov E."/>
            <person name="Zhang P."/>
            <person name="Zhang Y."/>
            <person name="Zimin A.V."/>
            <person name="Baldwin J."/>
            <person name="Abdouelleil A."/>
            <person name="Abdulkadir J."/>
            <person name="Abebe A."/>
            <person name="Abera B."/>
            <person name="Abreu J."/>
            <person name="Acer S.C."/>
            <person name="Aftuck L."/>
            <person name="Alexander A."/>
            <person name="An P."/>
            <person name="Anderson E."/>
            <person name="Anderson S."/>
            <person name="Arachi H."/>
            <person name="Azer M."/>
            <person name="Bachantsang P."/>
            <person name="Barry A."/>
            <person name="Bayul T."/>
            <person name="Berlin A."/>
            <person name="Bessette D."/>
            <person name="Bloom T."/>
            <person name="Blye J."/>
            <person name="Boguslavskiy L."/>
            <person name="Bonnet C."/>
            <person name="Boukhgalter B."/>
            <person name="Bourzgui I."/>
            <person name="Brown A."/>
            <person name="Cahill P."/>
            <person name="Channer S."/>
            <person name="Cheshatsang Y."/>
            <person name="Chuda L."/>
            <person name="Citroen M."/>
            <person name="Collymore A."/>
            <person name="Cooke P."/>
            <person name="Costello M."/>
            <person name="D'Aco K."/>
            <person name="Daza R."/>
            <person name="De Haan G."/>
            <person name="DeGray S."/>
            <person name="DeMaso C."/>
            <person name="Dhargay N."/>
            <person name="Dooley K."/>
            <person name="Dooley E."/>
            <person name="Doricent M."/>
            <person name="Dorje P."/>
            <person name="Dorjee K."/>
            <person name="Dupes A."/>
            <person name="Elong R."/>
            <person name="Falk J."/>
            <person name="Farina A."/>
            <person name="Faro S."/>
            <person name="Ferguson D."/>
            <person name="Fisher S."/>
            <person name="Foley C.D."/>
            <person name="Franke A."/>
            <person name="Friedrich D."/>
            <person name="Gadbois L."/>
            <person name="Gearin G."/>
            <person name="Gearin C.R."/>
            <person name="Giannoukos G."/>
            <person name="Goode T."/>
            <person name="Graham J."/>
            <person name="Grandbois E."/>
            <person name="Grewal S."/>
            <person name="Gyaltsen K."/>
            <person name="Hafez N."/>
            <person name="Hagos B."/>
            <person name="Hall J."/>
            <person name="Henson C."/>
            <person name="Hollinger A."/>
            <person name="Honan T."/>
            <person name="Huard M.D."/>
            <person name="Hughes L."/>
            <person name="Hurhula B."/>
            <person name="Husby M.E."/>
            <person name="Kamat A."/>
            <person name="Kanga B."/>
            <person name="Kashin S."/>
            <person name="Khazanovich D."/>
            <person name="Kisner P."/>
            <person name="Lance K."/>
            <person name="Lara M."/>
            <person name="Lee W."/>
            <person name="Lennon N."/>
            <person name="Letendre F."/>
            <person name="LeVine R."/>
            <person name="Lipovsky A."/>
            <person name="Liu X."/>
            <person name="Liu J."/>
            <person name="Liu S."/>
            <person name="Lokyitsang T."/>
            <person name="Lokyitsang Y."/>
            <person name="Lubonja R."/>
            <person name="Lui A."/>
            <person name="MacDonald P."/>
            <person name="Magnisalis V."/>
            <person name="Maru K."/>
            <person name="Matthews C."/>
            <person name="McCusker W."/>
            <person name="McDonough S."/>
            <person name="Mehta T."/>
            <person name="Meldrim J."/>
            <person name="Meneus L."/>
            <person name="Mihai O."/>
            <person name="Mihalev A."/>
            <person name="Mihova T."/>
            <person name="Mittelman R."/>
            <person name="Mlenga V."/>
            <person name="Montmayeur A."/>
            <person name="Mulrain L."/>
            <person name="Navidi A."/>
            <person name="Naylor J."/>
            <person name="Negash T."/>
            <person name="Nguyen T."/>
            <person name="Nguyen N."/>
            <person name="Nicol R."/>
            <person name="Norbu C."/>
            <person name="Norbu N."/>
            <person name="Novod N."/>
            <person name="O'Neill B."/>
            <person name="Osman S."/>
            <person name="Markiewicz E."/>
            <person name="Oyono O.L."/>
            <person name="Patti C."/>
            <person name="Phunkhang P."/>
            <person name="Pierre F."/>
            <person name="Priest M."/>
            <person name="Raghuraman S."/>
            <person name="Rege F."/>
            <person name="Reyes R."/>
            <person name="Rise C."/>
            <person name="Rogov P."/>
            <person name="Ross K."/>
            <person name="Ryan E."/>
            <person name="Settipalli S."/>
            <person name="Shea T."/>
            <person name="Sherpa N."/>
            <person name="Shi L."/>
            <person name="Shih D."/>
            <person name="Sparrow T."/>
            <person name="Spaulding J."/>
            <person name="Stalker J."/>
            <person name="Stange-Thomann N."/>
            <person name="Stavropoulos S."/>
            <person name="Stone C."/>
            <person name="Strader C."/>
            <person name="Tesfaye S."/>
            <person name="Thomson T."/>
            <person name="Thoulutsang Y."/>
            <person name="Thoulutsang D."/>
            <person name="Topham K."/>
            <person name="Topping I."/>
            <person name="Tsamla T."/>
            <person name="Vassiliev H."/>
            <person name="Vo A."/>
            <person name="Wangchuk T."/>
            <person name="Wangdi T."/>
            <person name="Weiand M."/>
            <person name="Wilkinson J."/>
            <person name="Wilson A."/>
            <person name="Yadav S."/>
            <person name="Young G."/>
            <person name="Yu Q."/>
            <person name="Zembek L."/>
            <person name="Zhong D."/>
            <person name="Zimmer A."/>
            <person name="Zwirko Z."/>
            <person name="Jaffe D.B."/>
            <person name="Alvarez P."/>
            <person name="Brockman W."/>
            <person name="Butler J."/>
            <person name="Chin C."/>
            <person name="Gnerre S."/>
            <person name="Grabherr M."/>
            <person name="Kleber M."/>
            <person name="Mauceli E."/>
            <person name="MacCallum I."/>
        </authorList>
    </citation>
    <scope>NUCLEOTIDE SEQUENCE [LARGE SCALE GENOMIC DNA]</scope>
    <source>
        <strain evidence="17 18">TSC#14021-0224.01</strain>
    </source>
</reference>
<gene>
    <name evidence="17" type="primary">Dere\GG25229</name>
    <name evidence="17" type="synonym">dere_GLEANR_9882</name>
    <name evidence="17" type="synonym">GG25229</name>
    <name evidence="17" type="ORF">Dere_GG25229</name>
</gene>
<evidence type="ECO:0000256" key="6">
    <source>
        <dbReference type="ARBA" id="ARBA00022882"/>
    </source>
</evidence>
<evidence type="ECO:0000256" key="5">
    <source>
        <dbReference type="ARBA" id="ARBA00022692"/>
    </source>
</evidence>
<evidence type="ECO:0000256" key="4">
    <source>
        <dbReference type="ARBA" id="ARBA00022538"/>
    </source>
</evidence>
<evidence type="ECO:0000256" key="13">
    <source>
        <dbReference type="SAM" id="MobiDB-lite"/>
    </source>
</evidence>
<dbReference type="PRINTS" id="PR00169">
    <property type="entry name" value="KCHANNEL"/>
</dbReference>
<feature type="region of interest" description="Disordered" evidence="13">
    <location>
        <begin position="374"/>
        <end position="406"/>
    </location>
</feature>
<dbReference type="AlphaFoldDB" id="A0A0Q5WLK2"/>
<feature type="compositionally biased region" description="Low complexity" evidence="13">
    <location>
        <begin position="636"/>
        <end position="652"/>
    </location>
</feature>
<feature type="transmembrane region" description="Helical" evidence="14">
    <location>
        <begin position="106"/>
        <end position="127"/>
    </location>
</feature>
<feature type="transmembrane region" description="Helical" evidence="14">
    <location>
        <begin position="148"/>
        <end position="166"/>
    </location>
</feature>
<evidence type="ECO:0000256" key="14">
    <source>
        <dbReference type="SAM" id="Phobius"/>
    </source>
</evidence>
<feature type="compositionally biased region" description="Polar residues" evidence="13">
    <location>
        <begin position="615"/>
        <end position="635"/>
    </location>
</feature>
<keyword evidence="11" id="KW-0407">Ion channel</keyword>
<accession>A0A0Q5WLK2</accession>
<protein>
    <submittedName>
        <fullName evidence="17">Uncharacterized protein, isoform G</fullName>
    </submittedName>
</protein>
<feature type="domain" description="Ion transport" evidence="15">
    <location>
        <begin position="73"/>
        <end position="304"/>
    </location>
</feature>
<evidence type="ECO:0000259" key="16">
    <source>
        <dbReference type="Pfam" id="PF03520"/>
    </source>
</evidence>
<feature type="transmembrane region" description="Helical" evidence="14">
    <location>
        <begin position="74"/>
        <end position="94"/>
    </location>
</feature>
<keyword evidence="2" id="KW-0813">Transport</keyword>
<evidence type="ECO:0000256" key="8">
    <source>
        <dbReference type="ARBA" id="ARBA00022989"/>
    </source>
</evidence>
<dbReference type="InterPro" id="IPR005821">
    <property type="entry name" value="Ion_trans_dom"/>
</dbReference>
<feature type="transmembrane region" description="Helical" evidence="14">
    <location>
        <begin position="245"/>
        <end position="261"/>
    </location>
</feature>
<keyword evidence="5 14" id="KW-0812">Transmembrane</keyword>
<evidence type="ECO:0000256" key="3">
    <source>
        <dbReference type="ARBA" id="ARBA00022475"/>
    </source>
</evidence>
<dbReference type="GO" id="GO:0005249">
    <property type="term" value="F:voltage-gated potassium channel activity"/>
    <property type="evidence" value="ECO:0007669"/>
    <property type="project" value="InterPro"/>
</dbReference>
<dbReference type="EMBL" id="CH954177">
    <property type="protein sequence ID" value="KQS70287.1"/>
    <property type="molecule type" value="Genomic_DNA"/>
</dbReference>
<keyword evidence="18" id="KW-1185">Reference proteome</keyword>
<evidence type="ECO:0000256" key="12">
    <source>
        <dbReference type="ARBA" id="ARBA00034430"/>
    </source>
</evidence>
<evidence type="ECO:0000256" key="2">
    <source>
        <dbReference type="ARBA" id="ARBA00022448"/>
    </source>
</evidence>
<comment type="subcellular location">
    <subcellularLocation>
        <location evidence="1">Cell membrane</location>
        <topology evidence="1">Multi-pass membrane protein</topology>
    </subcellularLocation>
</comment>
<dbReference type="Proteomes" id="UP000008711">
    <property type="component" value="Unassembled WGS sequence"/>
</dbReference>
<keyword evidence="8 14" id="KW-1133">Transmembrane helix</keyword>
<dbReference type="InterPro" id="IPR013821">
    <property type="entry name" value="K_chnl_volt-dep_KCNQ_C"/>
</dbReference>
<feature type="compositionally biased region" description="Polar residues" evidence="13">
    <location>
        <begin position="702"/>
        <end position="712"/>
    </location>
</feature>
<dbReference type="OrthoDB" id="8879391at2759"/>
<feature type="transmembrane region" description="Helical" evidence="14">
    <location>
        <begin position="211"/>
        <end position="233"/>
    </location>
</feature>
<keyword evidence="9" id="KW-0406">Ion transport</keyword>
<feature type="transmembrane region" description="Helical" evidence="14">
    <location>
        <begin position="273"/>
        <end position="299"/>
    </location>
</feature>
<keyword evidence="6" id="KW-0851">Voltage-gated channel</keyword>
<keyword evidence="10 14" id="KW-0472">Membrane</keyword>
<keyword evidence="3" id="KW-1003">Cell membrane</keyword>
<dbReference type="SUPFAM" id="SSF81324">
    <property type="entry name" value="Voltage-gated potassium channels"/>
    <property type="match status" value="1"/>
</dbReference>
<evidence type="ECO:0000256" key="7">
    <source>
        <dbReference type="ARBA" id="ARBA00022958"/>
    </source>
</evidence>
<dbReference type="PANTHER" id="PTHR47735">
    <property type="entry name" value="POTASSIUM VOLTAGE-GATED CHANNEL SUBFAMILY KQT MEMBER 4"/>
    <property type="match status" value="1"/>
</dbReference>
<name>A0A0Q5WLK2_DROER</name>
<dbReference type="PRINTS" id="PR01459">
    <property type="entry name" value="KCNQCHANNEL"/>
</dbReference>
<dbReference type="Gene3D" id="6.10.140.1910">
    <property type="match status" value="2"/>
</dbReference>
<keyword evidence="7" id="KW-0630">Potassium</keyword>
<feature type="domain" description="Potassium channel voltage dependent KCNQ C-terminal" evidence="16">
    <location>
        <begin position="457"/>
        <end position="565"/>
    </location>
</feature>
<organism evidence="17 18">
    <name type="scientific">Drosophila erecta</name>
    <name type="common">Fruit fly</name>
    <dbReference type="NCBI Taxonomy" id="7220"/>
    <lineage>
        <taxon>Eukaryota</taxon>
        <taxon>Metazoa</taxon>
        <taxon>Ecdysozoa</taxon>
        <taxon>Arthropoda</taxon>
        <taxon>Hexapoda</taxon>
        <taxon>Insecta</taxon>
        <taxon>Pterygota</taxon>
        <taxon>Neoptera</taxon>
        <taxon>Endopterygota</taxon>
        <taxon>Diptera</taxon>
        <taxon>Brachycera</taxon>
        <taxon>Muscomorpha</taxon>
        <taxon>Ephydroidea</taxon>
        <taxon>Drosophilidae</taxon>
        <taxon>Drosophila</taxon>
        <taxon>Sophophora</taxon>
    </lineage>
</organism>
<evidence type="ECO:0000256" key="10">
    <source>
        <dbReference type="ARBA" id="ARBA00023136"/>
    </source>
</evidence>
<evidence type="ECO:0000256" key="11">
    <source>
        <dbReference type="ARBA" id="ARBA00023303"/>
    </source>
</evidence>
<feature type="region of interest" description="Disordered" evidence="13">
    <location>
        <begin position="614"/>
        <end position="661"/>
    </location>
</feature>
<comment type="catalytic activity">
    <reaction evidence="12">
        <text>K(+)(in) = K(+)(out)</text>
        <dbReference type="Rhea" id="RHEA:29463"/>
        <dbReference type="ChEBI" id="CHEBI:29103"/>
    </reaction>
</comment>
<evidence type="ECO:0000256" key="9">
    <source>
        <dbReference type="ARBA" id="ARBA00023065"/>
    </source>
</evidence>
<reference evidence="17 18" key="2">
    <citation type="journal article" date="2008" name="Bioinformatics">
        <title>Assembly reconciliation.</title>
        <authorList>
            <person name="Zimin A.V."/>
            <person name="Smith D.R."/>
            <person name="Sutton G."/>
            <person name="Yorke J.A."/>
        </authorList>
    </citation>
    <scope>NUCLEOTIDE SEQUENCE [LARGE SCALE GENOMIC DNA]</scope>
    <source>
        <strain evidence="17 18">TSC#14021-0224.01</strain>
    </source>
</reference>
<dbReference type="Gene3D" id="1.10.287.70">
    <property type="match status" value="1"/>
</dbReference>
<dbReference type="InterPro" id="IPR027359">
    <property type="entry name" value="Volt_channel_dom_sf"/>
</dbReference>
<keyword evidence="4" id="KW-0633">Potassium transport</keyword>
<dbReference type="Pfam" id="PF03520">
    <property type="entry name" value="KCNQ_channel"/>
    <property type="match status" value="1"/>
</dbReference>
<dbReference type="GO" id="GO:0008076">
    <property type="term" value="C:voltage-gated potassium channel complex"/>
    <property type="evidence" value="ECO:0007669"/>
    <property type="project" value="TreeGrafter"/>
</dbReference>
<dbReference type="FunFam" id="1.10.287.70:FF:000016">
    <property type="entry name" value="Putative potassium voltage-gated channel subfamily KQT member 2"/>
    <property type="match status" value="1"/>
</dbReference>
<dbReference type="Pfam" id="PF00520">
    <property type="entry name" value="Ion_trans"/>
    <property type="match status" value="1"/>
</dbReference>
<dbReference type="InterPro" id="IPR003937">
    <property type="entry name" value="K_chnl_volt-dep_KCNQ"/>
</dbReference>
<proteinExistence type="predicted"/>
<evidence type="ECO:0000256" key="1">
    <source>
        <dbReference type="ARBA" id="ARBA00004651"/>
    </source>
</evidence>
<feature type="region of interest" description="Disordered" evidence="13">
    <location>
        <begin position="698"/>
        <end position="738"/>
    </location>
</feature>
<evidence type="ECO:0000259" key="15">
    <source>
        <dbReference type="Pfam" id="PF00520"/>
    </source>
</evidence>
<sequence length="841" mass="94677">MDPDNDIYAFYDIRGYKGKCRPGRPNSERILQPRMSLLGKPLNYNRGTRRDVRYRRLQSRLYNFLERPRGLHAIFYHVMVFLMVFTCLALSVFSTIKEYEEDAVYILFRMEILVVIWFTMEFGARLWSSGCRSRYQGCLGRMKFVKRPFCIIDIVTILASIVVLGMGTSGQVFATSALRGLRFFQILRMVRMDRRGGTWKLLGSVVYAHRQELITTMYIGFLGLIFASFLVYMWEKDVNDKFSNFAQALWWGVITLCTVGYGDMVPITWQGKLIASCCALLGISFFALPAGILGSGFALKVQQQQRQKHMIRRRQPAATLIQAVWRCYAADEHSVSVATWNIHRVALPSPPASRASSSFKHNTSFVARLPTIRRHKSQTIQTPGGGDGGGVSKPPGSSRASTRYTRTIRDINASVENLEVVQNGKSMNPSFSEDSVAETTCLKNIKNSDDEEDEPRCTQLTNRHKTAIRFIRKLKYFVARRKFKEALKPYDVKDVMEQYAAGHVDLLGRVKMLHLRLDQILGKQGSKAKDVYASKISLASRVVKVERQVADIEEKLDILIKAYMEDRDRFLALPLPAKPKIHSISPSHKPLHHAHNLAMIDVWKRTAALSVHPEQVTTTPLLNPTAPDSSELRSLTATQTPTTTTDAIATQTPMPPHVQHTATNTKSSVLNSYQLGSEKQQHNDVFMTELENRTKKRVTLSLHRSTSEPYSKQEQRITIPDEGADSLDSSAKPTPPDSSIILIDEYEDFEEEDLNCEGEMDHFPTWEIDSDIGVDVDVDADADGDGDCDESTEDTALLQCATRTAIVITPISPVSSAHNLQQLNDQTTTLNKSNLLPPDSG</sequence>
<dbReference type="PANTHER" id="PTHR47735:SF9">
    <property type="entry name" value="POTASSIUM VOLTAGE-GATED CHANNEL SUBFAMILY KQT MEMBER 4-LIKE ISOFORM X1"/>
    <property type="match status" value="1"/>
</dbReference>
<evidence type="ECO:0000313" key="17">
    <source>
        <dbReference type="EMBL" id="KQS70287.1"/>
    </source>
</evidence>